<keyword evidence="1" id="KW-0812">Transmembrane</keyword>
<dbReference type="RefSeq" id="WP_251606102.1">
    <property type="nucleotide sequence ID" value="NZ_JAMQJY010000001.1"/>
</dbReference>
<dbReference type="InterPro" id="IPR021486">
    <property type="entry name" value="DUF3139"/>
</dbReference>
<sequence length="144" mass="17078">MFRIEKSVRTILFLFIIVAVVIIIFIPIGIIYAVNNGNPYTQWLMNQHVPDHLSEQGYKDRDLIESTYTEPKYLINHDYYQGQYKVTFKDEPDVFYYYGLSKEGKHVKQFCEKDVKIHSNEVSYDITEETKHSEAGCVLWQENR</sequence>
<gene>
    <name evidence="2" type="ORF">NDM98_07965</name>
</gene>
<evidence type="ECO:0000313" key="2">
    <source>
        <dbReference type="EMBL" id="MCM2675428.1"/>
    </source>
</evidence>
<name>A0ABT0XHR1_9BACI</name>
<reference evidence="2" key="1">
    <citation type="submission" date="2022-06" db="EMBL/GenBank/DDBJ databases">
        <title>Alkalicoccobacillus porphyridii sp. nov., isolated from a marine red alga, Porphyridium purpureum and reclassification of Shouchella plakortidis and Shouchella gibsonii as Alkalicoccobacillus plakortidis comb. nov. and Alkalicoccobacillus gibsonii comb. nov.</title>
        <authorList>
            <person name="Kim K.H."/>
            <person name="Lee J.K."/>
            <person name="Han D.M."/>
            <person name="Baek J.H."/>
            <person name="Jeon C.O."/>
        </authorList>
    </citation>
    <scope>NUCLEOTIDE SEQUENCE</scope>
    <source>
        <strain evidence="2">DSM 19153</strain>
    </source>
</reference>
<keyword evidence="3" id="KW-1185">Reference proteome</keyword>
<evidence type="ECO:0000313" key="3">
    <source>
        <dbReference type="Proteomes" id="UP001203665"/>
    </source>
</evidence>
<comment type="caution">
    <text evidence="2">The sequence shown here is derived from an EMBL/GenBank/DDBJ whole genome shotgun (WGS) entry which is preliminary data.</text>
</comment>
<keyword evidence="1" id="KW-1133">Transmembrane helix</keyword>
<organism evidence="2 3">
    <name type="scientific">Alkalicoccobacillus plakortidis</name>
    <dbReference type="NCBI Taxonomy" id="444060"/>
    <lineage>
        <taxon>Bacteria</taxon>
        <taxon>Bacillati</taxon>
        <taxon>Bacillota</taxon>
        <taxon>Bacilli</taxon>
        <taxon>Bacillales</taxon>
        <taxon>Bacillaceae</taxon>
        <taxon>Alkalicoccobacillus</taxon>
    </lineage>
</organism>
<accession>A0ABT0XHR1</accession>
<dbReference type="Proteomes" id="UP001203665">
    <property type="component" value="Unassembled WGS sequence"/>
</dbReference>
<dbReference type="EMBL" id="JAMQJY010000001">
    <property type="protein sequence ID" value="MCM2675428.1"/>
    <property type="molecule type" value="Genomic_DNA"/>
</dbReference>
<keyword evidence="1" id="KW-0472">Membrane</keyword>
<protein>
    <submittedName>
        <fullName evidence="2">DUF3139 domain-containing protein</fullName>
    </submittedName>
</protein>
<proteinExistence type="predicted"/>
<evidence type="ECO:0000256" key="1">
    <source>
        <dbReference type="SAM" id="Phobius"/>
    </source>
</evidence>
<feature type="transmembrane region" description="Helical" evidence="1">
    <location>
        <begin position="12"/>
        <end position="34"/>
    </location>
</feature>
<dbReference type="Pfam" id="PF11337">
    <property type="entry name" value="DUF3139"/>
    <property type="match status" value="1"/>
</dbReference>